<dbReference type="InterPro" id="IPR036388">
    <property type="entry name" value="WH-like_DNA-bd_sf"/>
</dbReference>
<keyword evidence="2" id="KW-0217">Developmental protein</keyword>
<keyword evidence="6" id="KW-0805">Transcription regulation</keyword>
<dbReference type="CDD" id="cd02336">
    <property type="entry name" value="ZZ_RSC8"/>
    <property type="match status" value="1"/>
</dbReference>
<dbReference type="EMBL" id="CAEKDK010000008">
    <property type="protein sequence ID" value="CAB4290193.1"/>
    <property type="molecule type" value="Genomic_DNA"/>
</dbReference>
<feature type="domain" description="SWIRM" evidence="14">
    <location>
        <begin position="138"/>
        <end position="235"/>
    </location>
</feature>
<feature type="compositionally biased region" description="Basic and acidic residues" evidence="11">
    <location>
        <begin position="710"/>
        <end position="729"/>
    </location>
</feature>
<dbReference type="Pfam" id="PF04433">
    <property type="entry name" value="SWIRM"/>
    <property type="match status" value="1"/>
</dbReference>
<feature type="compositionally biased region" description="Basic and acidic residues" evidence="11">
    <location>
        <begin position="623"/>
        <end position="673"/>
    </location>
</feature>
<dbReference type="AlphaFoldDB" id="A0A6J5VPJ7"/>
<dbReference type="CDD" id="cd00167">
    <property type="entry name" value="SANT"/>
    <property type="match status" value="1"/>
</dbReference>
<name>A0A6J5VPJ7_PRUAR</name>
<dbReference type="Proteomes" id="UP000507222">
    <property type="component" value="Unassembled WGS sequence"/>
</dbReference>
<dbReference type="InterPro" id="IPR043145">
    <property type="entry name" value="Znf_ZZ_sf"/>
</dbReference>
<keyword evidence="7" id="KW-0238">DNA-binding</keyword>
<dbReference type="PROSITE" id="PS01357">
    <property type="entry name" value="ZF_ZZ_1"/>
    <property type="match status" value="1"/>
</dbReference>
<dbReference type="InterPro" id="IPR000433">
    <property type="entry name" value="Znf_ZZ"/>
</dbReference>
<accession>A0A6J5VPJ7</accession>
<comment type="subcellular location">
    <subcellularLocation>
        <location evidence="1">Nucleus</location>
    </subcellularLocation>
</comment>
<sequence>MEEKRRDAAGVQPPSNAESPAAEPSSARRRGGAQKRKASSLGGSTSSSTPSKRFTREKAMLSHPPIHNGPLTRARQGPSSLGSASASGAAAKPTVAKRPDPVGEAVAELVKRESELEALEASMEAEFEAIRSRNANAHVVPSHCGWFSWTKVHPIEEQMLPSFFNGKSETRTPDAYLEIRNCIMKIFHANPGVFIELKDLLELEVGDFDARQEVMEFLDHWGLINFDPSPPTGSTVASAEGDVLAEKDSLVDKLYPAVASAEGDELAEKDSLVDKLYHFEALQSRSSVVPKTNITTPTVPSGLFPESAIAEELVRPEGPAVEYHCNSCSADCSRKRYHCQKQADFDLCTDCFSNGKFDSGMSSSDFILMEPAEAPGVSGGKWTDQETLLLLEALELYKENWNEIAEHVATKTKAQCILHFVQMPIEDTFLDYEDDIDASAKETADPTSTDNESLAPKDAPETTENKTGASESDPQTSPVDTSKEVTEVNVGQDTSKPEDVNEVKVGEETSKLEDTGELKVDQETDESFALNALKEAFEVVGYPPTSEGQLSFAEVGNPAMALAAFLARLVGPDVAIASAHNSLKSISASSPGTELAARHCFLLEDPPSDNKEQAGPDSVAAEVLKDKVQEDIVDEDKSQKEDNANSGLEDKDLSNDKGDKKLEKPSPEEKSQSAEEQDGIVSHEEVGADNLNKSDNLELPKDQSPTTVGKLDDSKLEAENPPSSEKESGEGISVGKPSVPTDTPKDVDMCDSLPSTKDEPQQPVTSNSVEEPPHSTEASKDLDVSNSPASQITEPQQPVTAKSEEPPQPTEESKDVDMVSDPQPPEQDDSQQPVASNSMVETGASEDQTNDGKSEKHDTTETKVDQKIDKLKHAAVSAISAAAVKAKLLAEQEEDQIRQLAAMLIEKQLHKLEAKLGFFSEMENVVMRVREQLDRSRQKLYHERAQIIAARLGLPGSSSRPMPSSMPANRMTMNVANSVPRPPLNMTSLRPPMSRPMGPTAPTSNQFSPTALAGSSIRPPSQDKLSSVGSK</sequence>
<evidence type="ECO:0000256" key="4">
    <source>
        <dbReference type="ARBA" id="ARBA00022771"/>
    </source>
</evidence>
<reference evidence="17 18" key="1">
    <citation type="submission" date="2020-05" db="EMBL/GenBank/DDBJ databases">
        <authorList>
            <person name="Campoy J."/>
            <person name="Schneeberger K."/>
            <person name="Spophaly S."/>
        </authorList>
    </citation>
    <scope>NUCLEOTIDE SEQUENCE [LARGE SCALE GENOMIC DNA]</scope>
    <source>
        <strain evidence="17">PruArmRojPasFocal</strain>
    </source>
</reference>
<dbReference type="GO" id="GO:0008270">
    <property type="term" value="F:zinc ion binding"/>
    <property type="evidence" value="ECO:0007669"/>
    <property type="project" value="UniProtKB-KW"/>
</dbReference>
<feature type="compositionally biased region" description="Basic and acidic residues" evidence="11">
    <location>
        <begin position="850"/>
        <end position="865"/>
    </location>
</feature>
<dbReference type="Pfam" id="PF00569">
    <property type="entry name" value="ZZ"/>
    <property type="match status" value="1"/>
</dbReference>
<keyword evidence="8" id="KW-0804">Transcription</keyword>
<feature type="compositionally biased region" description="Polar residues" evidence="11">
    <location>
        <begin position="465"/>
        <end position="480"/>
    </location>
</feature>
<gene>
    <name evidence="17" type="ORF">CURHAP_LOCUS50099</name>
</gene>
<evidence type="ECO:0000256" key="5">
    <source>
        <dbReference type="ARBA" id="ARBA00022833"/>
    </source>
</evidence>
<dbReference type="GO" id="GO:0005634">
    <property type="term" value="C:nucleus"/>
    <property type="evidence" value="ECO:0007669"/>
    <property type="project" value="UniProtKB-SubCell"/>
</dbReference>
<feature type="compositionally biased region" description="Basic residues" evidence="11">
    <location>
        <begin position="27"/>
        <end position="38"/>
    </location>
</feature>
<dbReference type="PROSITE" id="PS51294">
    <property type="entry name" value="HTH_MYB"/>
    <property type="match status" value="1"/>
</dbReference>
<proteinExistence type="predicted"/>
<dbReference type="PROSITE" id="PS50934">
    <property type="entry name" value="SWIRM"/>
    <property type="match status" value="1"/>
</dbReference>
<dbReference type="PROSITE" id="PS50135">
    <property type="entry name" value="ZF_ZZ_2"/>
    <property type="match status" value="1"/>
</dbReference>
<dbReference type="InterPro" id="IPR001005">
    <property type="entry name" value="SANT/Myb"/>
</dbReference>
<protein>
    <recommendedName>
        <fullName evidence="19">SWI/SNF complex subunit SWI3D</fullName>
    </recommendedName>
</protein>
<evidence type="ECO:0000256" key="6">
    <source>
        <dbReference type="ARBA" id="ARBA00023015"/>
    </source>
</evidence>
<evidence type="ECO:0000256" key="1">
    <source>
        <dbReference type="ARBA" id="ARBA00004123"/>
    </source>
</evidence>
<keyword evidence="9" id="KW-0539">Nucleus</keyword>
<dbReference type="SMART" id="SM00291">
    <property type="entry name" value="ZnF_ZZ"/>
    <property type="match status" value="1"/>
</dbReference>
<evidence type="ECO:0000256" key="9">
    <source>
        <dbReference type="ARBA" id="ARBA00023242"/>
    </source>
</evidence>
<feature type="region of interest" description="Disordered" evidence="11">
    <location>
        <begin position="604"/>
        <end position="865"/>
    </location>
</feature>
<evidence type="ECO:0000256" key="3">
    <source>
        <dbReference type="ARBA" id="ARBA00022723"/>
    </source>
</evidence>
<keyword evidence="3" id="KW-0479">Metal-binding</keyword>
<evidence type="ECO:0000256" key="8">
    <source>
        <dbReference type="ARBA" id="ARBA00023163"/>
    </source>
</evidence>
<feature type="region of interest" description="Disordered" evidence="11">
    <location>
        <begin position="1"/>
        <end position="100"/>
    </location>
</feature>
<dbReference type="InterPro" id="IPR041984">
    <property type="entry name" value="Rsc8/Ssr1/Ssr2_ZZ"/>
</dbReference>
<keyword evidence="5" id="KW-0862">Zinc</keyword>
<feature type="compositionally biased region" description="Basic and acidic residues" evidence="11">
    <location>
        <begin position="771"/>
        <end position="783"/>
    </location>
</feature>
<dbReference type="InterPro" id="IPR007526">
    <property type="entry name" value="SWIRM"/>
</dbReference>
<feature type="domain" description="HTH myb-type" evidence="16">
    <location>
        <begin position="374"/>
        <end position="416"/>
    </location>
</feature>
<feature type="compositionally biased region" description="Polar residues" evidence="11">
    <location>
        <begin position="784"/>
        <end position="800"/>
    </location>
</feature>
<dbReference type="Gene3D" id="3.30.60.90">
    <property type="match status" value="1"/>
</dbReference>
<evidence type="ECO:0000256" key="10">
    <source>
        <dbReference type="PROSITE-ProRule" id="PRU00228"/>
    </source>
</evidence>
<evidence type="ECO:0000313" key="17">
    <source>
        <dbReference type="EMBL" id="CAB4290193.1"/>
    </source>
</evidence>
<dbReference type="SUPFAM" id="SSF57850">
    <property type="entry name" value="RING/U-box"/>
    <property type="match status" value="1"/>
</dbReference>
<feature type="domain" description="SANT" evidence="15">
    <location>
        <begin position="377"/>
        <end position="428"/>
    </location>
</feature>
<feature type="compositionally biased region" description="Low complexity" evidence="11">
    <location>
        <begin position="13"/>
        <end position="25"/>
    </location>
</feature>
<dbReference type="InterPro" id="IPR009057">
    <property type="entry name" value="Homeodomain-like_sf"/>
</dbReference>
<evidence type="ECO:0008006" key="19">
    <source>
        <dbReference type="Google" id="ProtNLM"/>
    </source>
</evidence>
<dbReference type="GO" id="GO:0003677">
    <property type="term" value="F:DNA binding"/>
    <property type="evidence" value="ECO:0007669"/>
    <property type="project" value="UniProtKB-KW"/>
</dbReference>
<keyword evidence="4 10" id="KW-0863">Zinc-finger</keyword>
<evidence type="ECO:0000313" key="18">
    <source>
        <dbReference type="Proteomes" id="UP000507222"/>
    </source>
</evidence>
<evidence type="ECO:0000259" key="16">
    <source>
        <dbReference type="PROSITE" id="PS51294"/>
    </source>
</evidence>
<dbReference type="InterPro" id="IPR017930">
    <property type="entry name" value="Myb_dom"/>
</dbReference>
<evidence type="ECO:0000259" key="12">
    <source>
        <dbReference type="PROSITE" id="PS50090"/>
    </source>
</evidence>
<dbReference type="Gene3D" id="1.10.10.10">
    <property type="entry name" value="Winged helix-like DNA-binding domain superfamily/Winged helix DNA-binding domain"/>
    <property type="match status" value="1"/>
</dbReference>
<evidence type="ECO:0000259" key="14">
    <source>
        <dbReference type="PROSITE" id="PS50934"/>
    </source>
</evidence>
<dbReference type="PANTHER" id="PTHR12802">
    <property type="entry name" value="SWI/SNF COMPLEX-RELATED"/>
    <property type="match status" value="1"/>
</dbReference>
<dbReference type="Pfam" id="PF00249">
    <property type="entry name" value="Myb_DNA-binding"/>
    <property type="match status" value="1"/>
</dbReference>
<dbReference type="SMART" id="SM00717">
    <property type="entry name" value="SANT"/>
    <property type="match status" value="1"/>
</dbReference>
<dbReference type="InterPro" id="IPR032451">
    <property type="entry name" value="SMARCC_C"/>
</dbReference>
<evidence type="ECO:0000259" key="15">
    <source>
        <dbReference type="PROSITE" id="PS51293"/>
    </source>
</evidence>
<feature type="domain" description="Myb-like" evidence="12">
    <location>
        <begin position="374"/>
        <end position="424"/>
    </location>
</feature>
<dbReference type="Pfam" id="PF16495">
    <property type="entry name" value="SWIRM-assoc_1"/>
    <property type="match status" value="1"/>
</dbReference>
<feature type="region of interest" description="Disordered" evidence="11">
    <location>
        <begin position="440"/>
        <end position="512"/>
    </location>
</feature>
<dbReference type="PROSITE" id="PS50090">
    <property type="entry name" value="MYB_LIKE"/>
    <property type="match status" value="1"/>
</dbReference>
<evidence type="ECO:0000256" key="11">
    <source>
        <dbReference type="SAM" id="MobiDB-lite"/>
    </source>
</evidence>
<evidence type="ECO:0000259" key="13">
    <source>
        <dbReference type="PROSITE" id="PS50135"/>
    </source>
</evidence>
<dbReference type="FunFam" id="1.10.10.60:FF:000014">
    <property type="entry name" value="SWI/SNF complex subunit SMARCC2 isoform C"/>
    <property type="match status" value="1"/>
</dbReference>
<dbReference type="PANTHER" id="PTHR12802:SF41">
    <property type="entry name" value="BRAHMA ASSOCIATED PROTEIN 155 KDA"/>
    <property type="match status" value="1"/>
</dbReference>
<feature type="domain" description="ZZ-type" evidence="13">
    <location>
        <begin position="320"/>
        <end position="374"/>
    </location>
</feature>
<dbReference type="SUPFAM" id="SSF46689">
    <property type="entry name" value="Homeodomain-like"/>
    <property type="match status" value="2"/>
</dbReference>
<dbReference type="PROSITE" id="PS51293">
    <property type="entry name" value="SANT"/>
    <property type="match status" value="1"/>
</dbReference>
<dbReference type="Gene3D" id="1.10.10.60">
    <property type="entry name" value="Homeodomain-like"/>
    <property type="match status" value="1"/>
</dbReference>
<feature type="compositionally biased region" description="Low complexity" evidence="11">
    <location>
        <begin position="39"/>
        <end position="51"/>
    </location>
</feature>
<organism evidence="17 18">
    <name type="scientific">Prunus armeniaca</name>
    <name type="common">Apricot</name>
    <name type="synonym">Armeniaca vulgaris</name>
    <dbReference type="NCBI Taxonomy" id="36596"/>
    <lineage>
        <taxon>Eukaryota</taxon>
        <taxon>Viridiplantae</taxon>
        <taxon>Streptophyta</taxon>
        <taxon>Embryophyta</taxon>
        <taxon>Tracheophyta</taxon>
        <taxon>Spermatophyta</taxon>
        <taxon>Magnoliopsida</taxon>
        <taxon>eudicotyledons</taxon>
        <taxon>Gunneridae</taxon>
        <taxon>Pentapetalae</taxon>
        <taxon>rosids</taxon>
        <taxon>fabids</taxon>
        <taxon>Rosales</taxon>
        <taxon>Rosaceae</taxon>
        <taxon>Amygdaloideae</taxon>
        <taxon>Amygdaleae</taxon>
        <taxon>Prunus</taxon>
    </lineage>
</organism>
<feature type="compositionally biased region" description="Low complexity" evidence="11">
    <location>
        <begin position="79"/>
        <end position="91"/>
    </location>
</feature>
<evidence type="ECO:0000256" key="7">
    <source>
        <dbReference type="ARBA" id="ARBA00023125"/>
    </source>
</evidence>
<dbReference type="InterPro" id="IPR017884">
    <property type="entry name" value="SANT_dom"/>
</dbReference>
<feature type="region of interest" description="Disordered" evidence="11">
    <location>
        <begin position="975"/>
        <end position="1031"/>
    </location>
</feature>
<feature type="compositionally biased region" description="Basic and acidic residues" evidence="11">
    <location>
        <begin position="495"/>
        <end position="512"/>
    </location>
</feature>
<evidence type="ECO:0000256" key="2">
    <source>
        <dbReference type="ARBA" id="ARBA00022473"/>
    </source>
</evidence>